<evidence type="ECO:0000313" key="2">
    <source>
        <dbReference type="Proteomes" id="UP000198832"/>
    </source>
</evidence>
<protein>
    <submittedName>
        <fullName evidence="1">Uncharacterized protein</fullName>
    </submittedName>
</protein>
<keyword evidence="2" id="KW-1185">Reference proteome</keyword>
<dbReference type="Proteomes" id="UP000198832">
    <property type="component" value="Unassembled WGS sequence"/>
</dbReference>
<name>A0A1I1I1E7_9ACTN</name>
<evidence type="ECO:0000313" key="1">
    <source>
        <dbReference type="EMBL" id="SFC29642.1"/>
    </source>
</evidence>
<accession>A0A1I1I1E7</accession>
<proteinExistence type="predicted"/>
<sequence>MTLSVVTPANTLQPVWQSPALRPGSVVPVDLPLTSPYRFAIAGQNTSPPLDDRGALPAAYPAIGDAQFLCHFAQ</sequence>
<gene>
    <name evidence="1" type="ORF">SAMN04487968_10580</name>
</gene>
<dbReference type="STRING" id="574651.SAMN04487968_10580"/>
<reference evidence="1 2" key="1">
    <citation type="submission" date="2016-10" db="EMBL/GenBank/DDBJ databases">
        <authorList>
            <person name="de Groot N.N."/>
        </authorList>
    </citation>
    <scope>NUCLEOTIDE SEQUENCE [LARGE SCALE GENOMIC DNA]</scope>
    <source>
        <strain evidence="1 2">CGMCC 1.7056</strain>
    </source>
</reference>
<dbReference type="AlphaFoldDB" id="A0A1I1I1E7"/>
<organism evidence="1 2">
    <name type="scientific">Nocardioides terrae</name>
    <dbReference type="NCBI Taxonomy" id="574651"/>
    <lineage>
        <taxon>Bacteria</taxon>
        <taxon>Bacillati</taxon>
        <taxon>Actinomycetota</taxon>
        <taxon>Actinomycetes</taxon>
        <taxon>Propionibacteriales</taxon>
        <taxon>Nocardioidaceae</taxon>
        <taxon>Nocardioides</taxon>
    </lineage>
</organism>
<dbReference type="EMBL" id="FOLB01000005">
    <property type="protein sequence ID" value="SFC29642.1"/>
    <property type="molecule type" value="Genomic_DNA"/>
</dbReference>